<name>A0ABR7AD67_9FIRM</name>
<comment type="caution">
    <text evidence="1">The sequence shown here is derived from an EMBL/GenBank/DDBJ whole genome shotgun (WGS) entry which is preliminary data.</text>
</comment>
<proteinExistence type="predicted"/>
<evidence type="ECO:0000313" key="2">
    <source>
        <dbReference type="Proteomes" id="UP000602181"/>
    </source>
</evidence>
<reference evidence="1 2" key="1">
    <citation type="submission" date="2020-08" db="EMBL/GenBank/DDBJ databases">
        <authorList>
            <person name="Liu C."/>
            <person name="Sun Q."/>
        </authorList>
    </citation>
    <scope>NUCLEOTIDE SEQUENCE [LARGE SCALE GENOMIC DNA]</scope>
    <source>
        <strain evidence="1 2">22A2-44</strain>
    </source>
</reference>
<sequence>MKPVYLSAGYANAQKENVLFFIMKMTVFLIETAPDAIYDSGGSNIYRLIGRKRHEAV</sequence>
<dbReference type="Proteomes" id="UP000602181">
    <property type="component" value="Unassembled WGS sequence"/>
</dbReference>
<dbReference type="RefSeq" id="WP_158595594.1">
    <property type="nucleotide sequence ID" value="NZ_JACOIH010000005.1"/>
</dbReference>
<gene>
    <name evidence="1" type="ORF">H8R05_05280</name>
</gene>
<protein>
    <submittedName>
        <fullName evidence="1">Uncharacterized protein</fullName>
    </submittedName>
</protein>
<organism evidence="1 2">
    <name type="scientific">Anaerotruncus massiliensis</name>
    <name type="common">ex Togo et al. 2019</name>
    <dbReference type="NCBI Taxonomy" id="1673720"/>
    <lineage>
        <taxon>Bacteria</taxon>
        <taxon>Bacillati</taxon>
        <taxon>Bacillota</taxon>
        <taxon>Clostridia</taxon>
        <taxon>Eubacteriales</taxon>
        <taxon>Oscillospiraceae</taxon>
        <taxon>Anaerotruncus</taxon>
    </lineage>
</organism>
<dbReference type="EMBL" id="JACOIH010000005">
    <property type="protein sequence ID" value="MBC3938312.1"/>
    <property type="molecule type" value="Genomic_DNA"/>
</dbReference>
<accession>A0ABR7AD67</accession>
<keyword evidence="2" id="KW-1185">Reference proteome</keyword>
<evidence type="ECO:0000313" key="1">
    <source>
        <dbReference type="EMBL" id="MBC3938312.1"/>
    </source>
</evidence>